<feature type="coiled-coil region" evidence="1">
    <location>
        <begin position="206"/>
        <end position="261"/>
    </location>
</feature>
<proteinExistence type="predicted"/>
<evidence type="ECO:0008006" key="5">
    <source>
        <dbReference type="Google" id="ProtNLM"/>
    </source>
</evidence>
<evidence type="ECO:0000313" key="3">
    <source>
        <dbReference type="EMBL" id="BDU72439.1"/>
    </source>
</evidence>
<name>A0AA48K801_9BACT</name>
<evidence type="ECO:0000313" key="4">
    <source>
        <dbReference type="Proteomes" id="UP001238179"/>
    </source>
</evidence>
<sequence length="379" mass="41744">MTRTTLSNSFLAAAAAAALMIAPACGRNAGEKEVKDLSQKAAELETLNQKAGTASAEEQKKLAQAGVTNVAPNPDTLELTPEQKTALEARIKVEKNSSYQALLQEVLDKDKEIKGLNEKIGHLRAVLPRPEIAKADDTHYDMAMRYLRKRGVPEAKAKELVAKVLTMDQLAPGFHVYHFYSNGVYGSWVAQGKADLSPTQLQADRKARIEGERDQAEARSKELQAHIVDLTAQSEKLTADIESMRTEKERMTKDLQVLTAASQTQQALLNSVHYLVGRRKVLEDEGIIVVPVFSKDRAGSNWNDQAFTKTADLRSQDSITITAADAGLEKINKINVVPGSLVKDKHYTLAFNPDHTQATVKLLAKDRFRNEKVVFAVTD</sequence>
<dbReference type="EMBL" id="AP027080">
    <property type="protein sequence ID" value="BDU72439.1"/>
    <property type="molecule type" value="Genomic_DNA"/>
</dbReference>
<gene>
    <name evidence="3" type="ORF">METEAL_16130</name>
</gene>
<accession>A0AA48K801</accession>
<feature type="signal peptide" evidence="2">
    <location>
        <begin position="1"/>
        <end position="29"/>
    </location>
</feature>
<protein>
    <recommendedName>
        <fullName evidence="5">Lipoprotein</fullName>
    </recommendedName>
</protein>
<dbReference type="Proteomes" id="UP001238179">
    <property type="component" value="Chromosome"/>
</dbReference>
<organism evidence="3 4">
    <name type="scientific">Mesoterricola silvestris</name>
    <dbReference type="NCBI Taxonomy" id="2927979"/>
    <lineage>
        <taxon>Bacteria</taxon>
        <taxon>Pseudomonadati</taxon>
        <taxon>Acidobacteriota</taxon>
        <taxon>Holophagae</taxon>
        <taxon>Holophagales</taxon>
        <taxon>Holophagaceae</taxon>
        <taxon>Mesoterricola</taxon>
    </lineage>
</organism>
<dbReference type="KEGG" id="msil:METEAL_16130"/>
<keyword evidence="4" id="KW-1185">Reference proteome</keyword>
<reference evidence="4" key="1">
    <citation type="journal article" date="2023" name="Int. J. Syst. Evol. Microbiol.">
        <title>Mesoterricola silvestris gen. nov., sp. nov., Mesoterricola sediminis sp. nov., Geothrix oryzae sp. nov., Geothrix edaphica sp. nov., Geothrix rubra sp. nov., and Geothrix limicola sp. nov., six novel members of Acidobacteriota isolated from soils.</title>
        <authorList>
            <person name="Itoh H."/>
            <person name="Sugisawa Y."/>
            <person name="Mise K."/>
            <person name="Xu Z."/>
            <person name="Kuniyasu M."/>
            <person name="Ushijima N."/>
            <person name="Kawano K."/>
            <person name="Kobayashi E."/>
            <person name="Shiratori Y."/>
            <person name="Masuda Y."/>
            <person name="Senoo K."/>
        </authorList>
    </citation>
    <scope>NUCLEOTIDE SEQUENCE [LARGE SCALE GENOMIC DNA]</scope>
    <source>
        <strain evidence="4">W79</strain>
    </source>
</reference>
<evidence type="ECO:0000256" key="1">
    <source>
        <dbReference type="SAM" id="Coils"/>
    </source>
</evidence>
<dbReference type="RefSeq" id="WP_316415344.1">
    <property type="nucleotide sequence ID" value="NZ_AP027080.1"/>
</dbReference>
<evidence type="ECO:0000256" key="2">
    <source>
        <dbReference type="SAM" id="SignalP"/>
    </source>
</evidence>
<dbReference type="AlphaFoldDB" id="A0AA48K801"/>
<keyword evidence="1" id="KW-0175">Coiled coil</keyword>
<feature type="chain" id="PRO_5041278300" description="Lipoprotein" evidence="2">
    <location>
        <begin position="30"/>
        <end position="379"/>
    </location>
</feature>
<keyword evidence="2" id="KW-0732">Signal</keyword>